<keyword evidence="3" id="KW-1185">Reference proteome</keyword>
<evidence type="ECO:0000313" key="3">
    <source>
        <dbReference type="Proteomes" id="UP000582016"/>
    </source>
</evidence>
<evidence type="ECO:0000313" key="2">
    <source>
        <dbReference type="EMBL" id="KAF5536437.1"/>
    </source>
</evidence>
<dbReference type="AlphaFoldDB" id="A0A8H5MQ55"/>
<sequence>MAFEYPISSQWITFPTDLKAHALIEWKENRLNSRDALYYHVKCFWGDLKIQSPKDGSDVTKYHAERLAGRFGTVFTGDDGKINIVGTTKLYVAQEYVETHYANGPLEKFHIKDLAKQKVKTPTALRPMLEKEEVAPWITMQLNENFHYGVEESKGELRRWIVYHPPASEGISPPGMYQHRFTGLPKSEFLNAVASDMESAVPKEYKYAAKLGSKAIAMTTKALAAKFGDPLHQFLSNKAVHTARQSMGKLKVISLTDKSEVSGREKELTAIQVFELDKIIIQLEDCQKDLQKQKPDKQYELELRKWIKNNQQDLKTIYAAMDAEMGHGRTGSMPVDPGHLETSSVPDPSSIVPEAVDSRQKAQLLTTRLVIDMEIAISGDIGAPRATATIKARQEEMKSANPKPKHGISQNPIASEYGFEGLVKDGPKQDQGAVVRTHRPKLTPNQTESVYFDPSQNNNITRNVVPKNKNKNKKKEKEKKDWRQY</sequence>
<dbReference type="EMBL" id="JAAOAQ010000709">
    <property type="protein sequence ID" value="KAF5536437.1"/>
    <property type="molecule type" value="Genomic_DNA"/>
</dbReference>
<proteinExistence type="predicted"/>
<organism evidence="2 3">
    <name type="scientific">Fusarium phyllophilum</name>
    <dbReference type="NCBI Taxonomy" id="47803"/>
    <lineage>
        <taxon>Eukaryota</taxon>
        <taxon>Fungi</taxon>
        <taxon>Dikarya</taxon>
        <taxon>Ascomycota</taxon>
        <taxon>Pezizomycotina</taxon>
        <taxon>Sordariomycetes</taxon>
        <taxon>Hypocreomycetidae</taxon>
        <taxon>Hypocreales</taxon>
        <taxon>Nectriaceae</taxon>
        <taxon>Fusarium</taxon>
        <taxon>Fusarium fujikuroi species complex</taxon>
    </lineage>
</organism>
<name>A0A8H5MQ55_9HYPO</name>
<accession>A0A8H5MQ55</accession>
<feature type="compositionally biased region" description="Basic residues" evidence="1">
    <location>
        <begin position="468"/>
        <end position="477"/>
    </location>
</feature>
<feature type="region of interest" description="Disordered" evidence="1">
    <location>
        <begin position="420"/>
        <end position="485"/>
    </location>
</feature>
<protein>
    <submittedName>
        <fullName evidence="2">Uncharacterized protein</fullName>
    </submittedName>
</protein>
<reference evidence="2 3" key="1">
    <citation type="submission" date="2020-05" db="EMBL/GenBank/DDBJ databases">
        <title>Identification and distribution of gene clusters putatively required for synthesis of sphingolipid metabolism inhibitors in phylogenetically diverse species of the filamentous fungus Fusarium.</title>
        <authorList>
            <person name="Kim H.-S."/>
            <person name="Busman M."/>
            <person name="Brown D.W."/>
            <person name="Divon H."/>
            <person name="Uhlig S."/>
            <person name="Proctor R.H."/>
        </authorList>
    </citation>
    <scope>NUCLEOTIDE SEQUENCE [LARGE SCALE GENOMIC DNA]</scope>
    <source>
        <strain evidence="2 3">NRRL 13617</strain>
    </source>
</reference>
<gene>
    <name evidence="2" type="ORF">FPHYL_12969</name>
</gene>
<dbReference type="Proteomes" id="UP000582016">
    <property type="component" value="Unassembled WGS sequence"/>
</dbReference>
<evidence type="ECO:0000256" key="1">
    <source>
        <dbReference type="SAM" id="MobiDB-lite"/>
    </source>
</evidence>
<dbReference type="OrthoDB" id="4367258at2759"/>
<feature type="compositionally biased region" description="Polar residues" evidence="1">
    <location>
        <begin position="443"/>
        <end position="462"/>
    </location>
</feature>
<comment type="caution">
    <text evidence="2">The sequence shown here is derived from an EMBL/GenBank/DDBJ whole genome shotgun (WGS) entry which is preliminary data.</text>
</comment>